<keyword evidence="2" id="KW-1185">Reference proteome</keyword>
<proteinExistence type="predicted"/>
<comment type="caution">
    <text evidence="1">The sequence shown here is derived from an EMBL/GenBank/DDBJ whole genome shotgun (WGS) entry which is preliminary data.</text>
</comment>
<evidence type="ECO:0000313" key="1">
    <source>
        <dbReference type="EMBL" id="KAK7464110.1"/>
    </source>
</evidence>
<dbReference type="Proteomes" id="UP001498398">
    <property type="component" value="Unassembled WGS sequence"/>
</dbReference>
<dbReference type="Gene3D" id="1.10.10.1620">
    <property type="match status" value="1"/>
</dbReference>
<reference evidence="1 2" key="1">
    <citation type="submission" date="2024-01" db="EMBL/GenBank/DDBJ databases">
        <title>A draft genome for the cacao thread blight pathogen Marasmiellus scandens.</title>
        <authorList>
            <person name="Baruah I.K."/>
            <person name="Leung J."/>
            <person name="Bukari Y."/>
            <person name="Amoako-Attah I."/>
            <person name="Meinhardt L.W."/>
            <person name="Bailey B.A."/>
            <person name="Cohen S.P."/>
        </authorList>
    </citation>
    <scope>NUCLEOTIDE SEQUENCE [LARGE SCALE GENOMIC DNA]</scope>
    <source>
        <strain evidence="1 2">GH-19</strain>
    </source>
</reference>
<protein>
    <submittedName>
        <fullName evidence="1">Uncharacterized protein</fullName>
    </submittedName>
</protein>
<sequence>MTQPAAQGQLYFAGEALSTCHAWVAGALNSVIRAIDQFLLVYKSNESDKKVIHKFHEQWGKPWGESEYWTKEQLDNQLALGLARSGVF</sequence>
<dbReference type="EMBL" id="JBANRG010000008">
    <property type="protein sequence ID" value="KAK7464110.1"/>
    <property type="molecule type" value="Genomic_DNA"/>
</dbReference>
<organism evidence="1 2">
    <name type="scientific">Marasmiellus scandens</name>
    <dbReference type="NCBI Taxonomy" id="2682957"/>
    <lineage>
        <taxon>Eukaryota</taxon>
        <taxon>Fungi</taxon>
        <taxon>Dikarya</taxon>
        <taxon>Basidiomycota</taxon>
        <taxon>Agaricomycotina</taxon>
        <taxon>Agaricomycetes</taxon>
        <taxon>Agaricomycetidae</taxon>
        <taxon>Agaricales</taxon>
        <taxon>Marasmiineae</taxon>
        <taxon>Omphalotaceae</taxon>
        <taxon>Marasmiellus</taxon>
    </lineage>
</organism>
<accession>A0ABR1JMD3</accession>
<gene>
    <name evidence="1" type="ORF">VKT23_006274</name>
</gene>
<evidence type="ECO:0000313" key="2">
    <source>
        <dbReference type="Proteomes" id="UP001498398"/>
    </source>
</evidence>
<name>A0ABR1JMD3_9AGAR</name>